<proteinExistence type="predicted"/>
<keyword evidence="1" id="KW-1133">Transmembrane helix</keyword>
<evidence type="ECO:0000313" key="2">
    <source>
        <dbReference type="EMBL" id="EHI70796.1"/>
    </source>
</evidence>
<comment type="caution">
    <text evidence="2">The sequence shown here is derived from an EMBL/GenBank/DDBJ whole genome shotgun (WGS) entry which is preliminary data.</text>
</comment>
<accession>G5JZN2</accession>
<sequence>MTVASGILNPKLNAIIMVSFPEEGLATVAAGISSLFTLSMVLGKLFMAALILVLSARQLSSIFVLLSLGFLGYPIINNYTIHTDNKSIRLEHDEN</sequence>
<evidence type="ECO:0000256" key="1">
    <source>
        <dbReference type="SAM" id="Phobius"/>
    </source>
</evidence>
<keyword evidence="1" id="KW-0812">Transmembrane</keyword>
<keyword evidence="1" id="KW-0472">Membrane</keyword>
<protein>
    <submittedName>
        <fullName evidence="2">Uncharacterized protein</fullName>
    </submittedName>
</protein>
<feature type="transmembrane region" description="Helical" evidence="1">
    <location>
        <begin position="59"/>
        <end position="76"/>
    </location>
</feature>
<dbReference type="EMBL" id="AEUX02000001">
    <property type="protein sequence ID" value="EHI70796.1"/>
    <property type="molecule type" value="Genomic_DNA"/>
</dbReference>
<name>G5JZN2_9STRE</name>
<keyword evidence="3" id="KW-1185">Reference proteome</keyword>
<reference evidence="2 3" key="1">
    <citation type="journal article" date="2014" name="Int. J. Syst. Evol. Microbiol.">
        <title>Phylogenomics and the dynamic genome evolution of the genus Streptococcus.</title>
        <authorList>
            <consortium name="The Broad Institute Genome Sequencing Platform"/>
            <person name="Richards V.P."/>
            <person name="Palmer S.R."/>
            <person name="Pavinski Bitar P.D."/>
            <person name="Qin X."/>
            <person name="Weinstock G.M."/>
            <person name="Highlander S.K."/>
            <person name="Town C.D."/>
            <person name="Burne R.A."/>
            <person name="Stanhope M.J."/>
        </authorList>
    </citation>
    <scope>NUCLEOTIDE SEQUENCE [LARGE SCALE GENOMIC DNA]</scope>
    <source>
        <strain evidence="2 3">707-05</strain>
    </source>
</reference>
<dbReference type="AlphaFoldDB" id="G5JZN2"/>
<organism evidence="2 3">
    <name type="scientific">Streptococcus ictaluri 707-05</name>
    <dbReference type="NCBI Taxonomy" id="764299"/>
    <lineage>
        <taxon>Bacteria</taxon>
        <taxon>Bacillati</taxon>
        <taxon>Bacillota</taxon>
        <taxon>Bacilli</taxon>
        <taxon>Lactobacillales</taxon>
        <taxon>Streptococcaceae</taxon>
        <taxon>Streptococcus</taxon>
    </lineage>
</organism>
<dbReference type="Proteomes" id="UP000003330">
    <property type="component" value="Unassembled WGS sequence"/>
</dbReference>
<gene>
    <name evidence="2" type="ORF">STRIC_0745</name>
</gene>
<feature type="transmembrane region" description="Helical" evidence="1">
    <location>
        <begin position="28"/>
        <end position="52"/>
    </location>
</feature>
<evidence type="ECO:0000313" key="3">
    <source>
        <dbReference type="Proteomes" id="UP000003330"/>
    </source>
</evidence>
<dbReference type="STRING" id="764299.STRIC_0745"/>